<keyword evidence="1" id="KW-0645">Protease</keyword>
<dbReference type="GO" id="GO:0008240">
    <property type="term" value="F:tripeptidyl-peptidase activity"/>
    <property type="evidence" value="ECO:0007669"/>
    <property type="project" value="TreeGrafter"/>
</dbReference>
<dbReference type="GO" id="GO:0006508">
    <property type="term" value="P:proteolysis"/>
    <property type="evidence" value="ECO:0007669"/>
    <property type="project" value="UniProtKB-KW"/>
</dbReference>
<evidence type="ECO:0000256" key="1">
    <source>
        <dbReference type="ARBA" id="ARBA00022670"/>
    </source>
</evidence>
<dbReference type="InterPro" id="IPR023828">
    <property type="entry name" value="Peptidase_S8_Ser-AS"/>
</dbReference>
<evidence type="ECO:0000259" key="4">
    <source>
        <dbReference type="PROSITE" id="PS51695"/>
    </source>
</evidence>
<keyword evidence="2" id="KW-0378">Hydrolase</keyword>
<dbReference type="Pfam" id="PF00082">
    <property type="entry name" value="Peptidase_S8"/>
    <property type="match status" value="1"/>
</dbReference>
<keyword evidence="6" id="KW-1185">Reference proteome</keyword>
<gene>
    <name evidence="5" type="ORF">KDAU_42970</name>
</gene>
<dbReference type="InterPro" id="IPR030400">
    <property type="entry name" value="Sedolisin_dom"/>
</dbReference>
<dbReference type="SUPFAM" id="SSF52743">
    <property type="entry name" value="Subtilisin-like"/>
    <property type="match status" value="1"/>
</dbReference>
<dbReference type="InterPro" id="IPR000209">
    <property type="entry name" value="Peptidase_S8/S53_dom"/>
</dbReference>
<dbReference type="PROSITE" id="PS51695">
    <property type="entry name" value="SEDOLISIN"/>
    <property type="match status" value="1"/>
</dbReference>
<sequence>MDMEKVSAIAPGAQQRIYIGPNTTAGVNETFNQIVTENVARVVSTSWGVCEPAADEANLRELDMIFREGAAQGQAFFAASGDQGAYDCQNQDLAVDVPANEPFVIGVGGTTLYTGDHGEYIRETAWHTLDTPMSYGGGGGISSIFSRPAYQKGLGPAIDNRLVPDVSANADSYFGFQAYFTTTGPDPSGWYRIGGTSIAAPLWAALAIDVNQYLISQRCQPLGHANALLYRLAAMKRPYLAFHDITEGNNLYYLAGPGYDLATGLGSPDAWNLARDAVAICAHT</sequence>
<dbReference type="InterPro" id="IPR050819">
    <property type="entry name" value="Tripeptidyl-peptidase_I"/>
</dbReference>
<comment type="caution">
    <text evidence="5">The sequence shown here is derived from an EMBL/GenBank/DDBJ whole genome shotgun (WGS) entry which is preliminary data.</text>
</comment>
<keyword evidence="3" id="KW-0720">Serine protease</keyword>
<dbReference type="GO" id="GO:0004252">
    <property type="term" value="F:serine-type endopeptidase activity"/>
    <property type="evidence" value="ECO:0007669"/>
    <property type="project" value="InterPro"/>
</dbReference>
<accession>A0A401ZJG4</accession>
<reference evidence="6" key="1">
    <citation type="submission" date="2018-12" db="EMBL/GenBank/DDBJ databases">
        <title>Tengunoibacter tsumagoiensis gen. nov., sp. nov., Dictyobacter kobayashii sp. nov., D. alpinus sp. nov., and D. joshuensis sp. nov. and description of Dictyobacteraceae fam. nov. within the order Ktedonobacterales isolated from Tengu-no-mugimeshi.</title>
        <authorList>
            <person name="Wang C.M."/>
            <person name="Zheng Y."/>
            <person name="Sakai Y."/>
            <person name="Toyoda A."/>
            <person name="Minakuchi Y."/>
            <person name="Abe K."/>
            <person name="Yokota A."/>
            <person name="Yabe S."/>
        </authorList>
    </citation>
    <scope>NUCLEOTIDE SEQUENCE [LARGE SCALE GENOMIC DNA]</scope>
    <source>
        <strain evidence="6">S-27</strain>
    </source>
</reference>
<protein>
    <recommendedName>
        <fullName evidence="4">Peptidase S53 domain-containing protein</fullName>
    </recommendedName>
</protein>
<name>A0A401ZJG4_9CHLR</name>
<dbReference type="Gene3D" id="3.40.50.200">
    <property type="entry name" value="Peptidase S8/S53 domain"/>
    <property type="match status" value="1"/>
</dbReference>
<evidence type="ECO:0000256" key="3">
    <source>
        <dbReference type="ARBA" id="ARBA00022825"/>
    </source>
</evidence>
<feature type="domain" description="Peptidase S53" evidence="4">
    <location>
        <begin position="1"/>
        <end position="280"/>
    </location>
</feature>
<evidence type="ECO:0000313" key="6">
    <source>
        <dbReference type="Proteomes" id="UP000287224"/>
    </source>
</evidence>
<dbReference type="AlphaFoldDB" id="A0A401ZJG4"/>
<dbReference type="CDD" id="cd04056">
    <property type="entry name" value="Peptidases_S53"/>
    <property type="match status" value="1"/>
</dbReference>
<proteinExistence type="predicted"/>
<organism evidence="5 6">
    <name type="scientific">Dictyobacter aurantiacus</name>
    <dbReference type="NCBI Taxonomy" id="1936993"/>
    <lineage>
        <taxon>Bacteria</taxon>
        <taxon>Bacillati</taxon>
        <taxon>Chloroflexota</taxon>
        <taxon>Ktedonobacteria</taxon>
        <taxon>Ktedonobacterales</taxon>
        <taxon>Dictyobacteraceae</taxon>
        <taxon>Dictyobacter</taxon>
    </lineage>
</organism>
<dbReference type="Proteomes" id="UP000287224">
    <property type="component" value="Unassembled WGS sequence"/>
</dbReference>
<dbReference type="PANTHER" id="PTHR14218">
    <property type="entry name" value="PROTEASE S8 TRIPEPTIDYL PEPTIDASE I CLN2"/>
    <property type="match status" value="1"/>
</dbReference>
<dbReference type="InterPro" id="IPR036852">
    <property type="entry name" value="Peptidase_S8/S53_dom_sf"/>
</dbReference>
<evidence type="ECO:0000256" key="2">
    <source>
        <dbReference type="ARBA" id="ARBA00022801"/>
    </source>
</evidence>
<dbReference type="EMBL" id="BIFQ01000001">
    <property type="protein sequence ID" value="GCE06968.1"/>
    <property type="molecule type" value="Genomic_DNA"/>
</dbReference>
<dbReference type="PROSITE" id="PS00138">
    <property type="entry name" value="SUBTILASE_SER"/>
    <property type="match status" value="1"/>
</dbReference>
<evidence type="ECO:0000313" key="5">
    <source>
        <dbReference type="EMBL" id="GCE06968.1"/>
    </source>
</evidence>
<dbReference type="PANTHER" id="PTHR14218:SF15">
    <property type="entry name" value="TRIPEPTIDYL-PEPTIDASE 1"/>
    <property type="match status" value="1"/>
</dbReference>